<dbReference type="InterPro" id="IPR011009">
    <property type="entry name" value="Kinase-like_dom_sf"/>
</dbReference>
<proteinExistence type="predicted"/>
<dbReference type="GO" id="GO:0004674">
    <property type="term" value="F:protein serine/threonine kinase activity"/>
    <property type="evidence" value="ECO:0007669"/>
    <property type="project" value="TreeGrafter"/>
</dbReference>
<evidence type="ECO:0000259" key="5">
    <source>
        <dbReference type="PROSITE" id="PS50011"/>
    </source>
</evidence>
<gene>
    <name evidence="6" type="ORF">PISMIDRAFT_53246</name>
</gene>
<sequence length="158" mass="17221">LKEVHLWHKLDHENIIPVLGITTEIESTLSIVSPWMEKGNACNYVKNVTNDPRPLVSGLVLLMRGIAQGLYYLHTRQGGAVFHGDLKGSNVLISDSGQALLADFGLSHLDNSSFNMSVSSALGWTVFWTAPEILNEGRKSAAADIWSFGMTLLVCVSP</sequence>
<dbReference type="STRING" id="765257.A0A0C9YW16"/>
<dbReference type="InterPro" id="IPR008271">
    <property type="entry name" value="Ser/Thr_kinase_AS"/>
</dbReference>
<dbReference type="PROSITE" id="PS50011">
    <property type="entry name" value="PROTEIN_KINASE_DOM"/>
    <property type="match status" value="1"/>
</dbReference>
<dbReference type="HOGENOM" id="CLU_000288_7_18_1"/>
<dbReference type="EMBL" id="KN833811">
    <property type="protein sequence ID" value="KIK18164.1"/>
    <property type="molecule type" value="Genomic_DNA"/>
</dbReference>
<keyword evidence="7" id="KW-1185">Reference proteome</keyword>
<dbReference type="GO" id="GO:0005524">
    <property type="term" value="F:ATP binding"/>
    <property type="evidence" value="ECO:0007669"/>
    <property type="project" value="UniProtKB-KW"/>
</dbReference>
<evidence type="ECO:0000256" key="2">
    <source>
        <dbReference type="ARBA" id="ARBA00022741"/>
    </source>
</evidence>
<evidence type="ECO:0000256" key="3">
    <source>
        <dbReference type="ARBA" id="ARBA00022777"/>
    </source>
</evidence>
<dbReference type="Pfam" id="PF07714">
    <property type="entry name" value="PK_Tyr_Ser-Thr"/>
    <property type="match status" value="1"/>
</dbReference>
<protein>
    <recommendedName>
        <fullName evidence="5">Protein kinase domain-containing protein</fullName>
    </recommendedName>
</protein>
<reference evidence="6 7" key="1">
    <citation type="submission" date="2014-04" db="EMBL/GenBank/DDBJ databases">
        <authorList>
            <consortium name="DOE Joint Genome Institute"/>
            <person name="Kuo A."/>
            <person name="Kohler A."/>
            <person name="Costa M.D."/>
            <person name="Nagy L.G."/>
            <person name="Floudas D."/>
            <person name="Copeland A."/>
            <person name="Barry K.W."/>
            <person name="Cichocki N."/>
            <person name="Veneault-Fourrey C."/>
            <person name="LaButti K."/>
            <person name="Lindquist E.A."/>
            <person name="Lipzen A."/>
            <person name="Lundell T."/>
            <person name="Morin E."/>
            <person name="Murat C."/>
            <person name="Sun H."/>
            <person name="Tunlid A."/>
            <person name="Henrissat B."/>
            <person name="Grigoriev I.V."/>
            <person name="Hibbett D.S."/>
            <person name="Martin F."/>
            <person name="Nordberg H.P."/>
            <person name="Cantor M.N."/>
            <person name="Hua S.X."/>
        </authorList>
    </citation>
    <scope>NUCLEOTIDE SEQUENCE [LARGE SCALE GENOMIC DNA]</scope>
    <source>
        <strain evidence="6 7">441</strain>
    </source>
</reference>
<keyword evidence="3" id="KW-0418">Kinase</keyword>
<evidence type="ECO:0000256" key="4">
    <source>
        <dbReference type="ARBA" id="ARBA00022840"/>
    </source>
</evidence>
<dbReference type="OrthoDB" id="5809314at2759"/>
<reference evidence="7" key="2">
    <citation type="submission" date="2015-01" db="EMBL/GenBank/DDBJ databases">
        <title>Evolutionary Origins and Diversification of the Mycorrhizal Mutualists.</title>
        <authorList>
            <consortium name="DOE Joint Genome Institute"/>
            <consortium name="Mycorrhizal Genomics Consortium"/>
            <person name="Kohler A."/>
            <person name="Kuo A."/>
            <person name="Nagy L.G."/>
            <person name="Floudas D."/>
            <person name="Copeland A."/>
            <person name="Barry K.W."/>
            <person name="Cichocki N."/>
            <person name="Veneault-Fourrey C."/>
            <person name="LaButti K."/>
            <person name="Lindquist E.A."/>
            <person name="Lipzen A."/>
            <person name="Lundell T."/>
            <person name="Morin E."/>
            <person name="Murat C."/>
            <person name="Riley R."/>
            <person name="Ohm R."/>
            <person name="Sun H."/>
            <person name="Tunlid A."/>
            <person name="Henrissat B."/>
            <person name="Grigoriev I.V."/>
            <person name="Hibbett D.S."/>
            <person name="Martin F."/>
        </authorList>
    </citation>
    <scope>NUCLEOTIDE SEQUENCE [LARGE SCALE GENOMIC DNA]</scope>
    <source>
        <strain evidence="7">441</strain>
    </source>
</reference>
<keyword evidence="2" id="KW-0547">Nucleotide-binding</keyword>
<dbReference type="PROSITE" id="PS00108">
    <property type="entry name" value="PROTEIN_KINASE_ST"/>
    <property type="match status" value="1"/>
</dbReference>
<evidence type="ECO:0000256" key="1">
    <source>
        <dbReference type="ARBA" id="ARBA00022679"/>
    </source>
</evidence>
<keyword evidence="1" id="KW-0808">Transferase</keyword>
<feature type="domain" description="Protein kinase" evidence="5">
    <location>
        <begin position="1"/>
        <end position="158"/>
    </location>
</feature>
<feature type="non-terminal residue" evidence="6">
    <location>
        <position position="1"/>
    </location>
</feature>
<dbReference type="PANTHER" id="PTHR44329:SF288">
    <property type="entry name" value="MITOGEN-ACTIVATED PROTEIN KINASE KINASE KINASE 20"/>
    <property type="match status" value="1"/>
</dbReference>
<dbReference type="SMART" id="SM00220">
    <property type="entry name" value="S_TKc"/>
    <property type="match status" value="1"/>
</dbReference>
<organism evidence="6 7">
    <name type="scientific">Pisolithus microcarpus 441</name>
    <dbReference type="NCBI Taxonomy" id="765257"/>
    <lineage>
        <taxon>Eukaryota</taxon>
        <taxon>Fungi</taxon>
        <taxon>Dikarya</taxon>
        <taxon>Basidiomycota</taxon>
        <taxon>Agaricomycotina</taxon>
        <taxon>Agaricomycetes</taxon>
        <taxon>Agaricomycetidae</taxon>
        <taxon>Boletales</taxon>
        <taxon>Sclerodermatineae</taxon>
        <taxon>Pisolithaceae</taxon>
        <taxon>Pisolithus</taxon>
    </lineage>
</organism>
<keyword evidence="4" id="KW-0067">ATP-binding</keyword>
<dbReference type="PANTHER" id="PTHR44329">
    <property type="entry name" value="SERINE/THREONINE-PROTEIN KINASE TNNI3K-RELATED"/>
    <property type="match status" value="1"/>
</dbReference>
<accession>A0A0C9YW16</accession>
<dbReference type="AlphaFoldDB" id="A0A0C9YW16"/>
<evidence type="ECO:0000313" key="7">
    <source>
        <dbReference type="Proteomes" id="UP000054018"/>
    </source>
</evidence>
<evidence type="ECO:0000313" key="6">
    <source>
        <dbReference type="EMBL" id="KIK18164.1"/>
    </source>
</evidence>
<dbReference type="InterPro" id="IPR000719">
    <property type="entry name" value="Prot_kinase_dom"/>
</dbReference>
<dbReference type="SUPFAM" id="SSF56112">
    <property type="entry name" value="Protein kinase-like (PK-like)"/>
    <property type="match status" value="1"/>
</dbReference>
<dbReference type="InterPro" id="IPR001245">
    <property type="entry name" value="Ser-Thr/Tyr_kinase_cat_dom"/>
</dbReference>
<dbReference type="Proteomes" id="UP000054018">
    <property type="component" value="Unassembled WGS sequence"/>
</dbReference>
<dbReference type="Gene3D" id="1.10.510.10">
    <property type="entry name" value="Transferase(Phosphotransferase) domain 1"/>
    <property type="match status" value="1"/>
</dbReference>
<dbReference type="InterPro" id="IPR051681">
    <property type="entry name" value="Ser/Thr_Kinases-Pseudokinases"/>
</dbReference>
<feature type="non-terminal residue" evidence="6">
    <location>
        <position position="158"/>
    </location>
</feature>
<name>A0A0C9YW16_9AGAM</name>